<feature type="domain" description="Large ribosomal subunit protein uL24 C-terminal" evidence="4">
    <location>
        <begin position="199"/>
        <end position="228"/>
    </location>
</feature>
<dbReference type="GO" id="GO:0005840">
    <property type="term" value="C:ribosome"/>
    <property type="evidence" value="ECO:0007669"/>
    <property type="project" value="UniProtKB-KW"/>
</dbReference>
<dbReference type="Proteomes" id="UP001163823">
    <property type="component" value="Chromosome 3"/>
</dbReference>
<dbReference type="PANTHER" id="PTHR12903">
    <property type="entry name" value="MITOCHONDRIAL RIBOSOMAL PROTEIN L24"/>
    <property type="match status" value="1"/>
</dbReference>
<dbReference type="EMBL" id="JARAOO010000003">
    <property type="protein sequence ID" value="KAJ7977365.1"/>
    <property type="molecule type" value="Genomic_DNA"/>
</dbReference>
<reference evidence="5" key="1">
    <citation type="journal article" date="2023" name="Science">
        <title>Elucidation of the pathway for biosynthesis of saponin adjuvants from the soapbark tree.</title>
        <authorList>
            <person name="Reed J."/>
            <person name="Orme A."/>
            <person name="El-Demerdash A."/>
            <person name="Owen C."/>
            <person name="Martin L.B.B."/>
            <person name="Misra R.C."/>
            <person name="Kikuchi S."/>
            <person name="Rejzek M."/>
            <person name="Martin A.C."/>
            <person name="Harkess A."/>
            <person name="Leebens-Mack J."/>
            <person name="Louveau T."/>
            <person name="Stephenson M.J."/>
            <person name="Osbourn A."/>
        </authorList>
    </citation>
    <scope>NUCLEOTIDE SEQUENCE</scope>
    <source>
        <strain evidence="5">S10</strain>
    </source>
</reference>
<dbReference type="Pfam" id="PF17136">
    <property type="entry name" value="ribosomal_L24"/>
    <property type="match status" value="1"/>
</dbReference>
<evidence type="ECO:0000256" key="1">
    <source>
        <dbReference type="ARBA" id="ARBA00010618"/>
    </source>
</evidence>
<dbReference type="InterPro" id="IPR003256">
    <property type="entry name" value="Ribosomal_uL24"/>
</dbReference>
<evidence type="ECO:0000256" key="2">
    <source>
        <dbReference type="ARBA" id="ARBA00022980"/>
    </source>
</evidence>
<comment type="similarity">
    <text evidence="1">Belongs to the universal ribosomal protein uL24 family.</text>
</comment>
<dbReference type="GO" id="GO:0003735">
    <property type="term" value="F:structural constituent of ribosome"/>
    <property type="evidence" value="ECO:0007669"/>
    <property type="project" value="InterPro"/>
</dbReference>
<dbReference type="GO" id="GO:0006412">
    <property type="term" value="P:translation"/>
    <property type="evidence" value="ECO:0007669"/>
    <property type="project" value="InterPro"/>
</dbReference>
<evidence type="ECO:0000313" key="5">
    <source>
        <dbReference type="EMBL" id="KAJ7977365.1"/>
    </source>
</evidence>
<dbReference type="KEGG" id="qsa:O6P43_007006"/>
<protein>
    <submittedName>
        <fullName evidence="5">50S ribosomal L24</fullName>
    </submittedName>
</protein>
<comment type="caution">
    <text evidence="5">The sequence shown here is derived from an EMBL/GenBank/DDBJ whole genome shotgun (WGS) entry which is preliminary data.</text>
</comment>
<proteinExistence type="inferred from homology"/>
<dbReference type="GO" id="GO:1990904">
    <property type="term" value="C:ribonucleoprotein complex"/>
    <property type="evidence" value="ECO:0007669"/>
    <property type="project" value="UniProtKB-KW"/>
</dbReference>
<dbReference type="AlphaFoldDB" id="A0AAD7VJ20"/>
<sequence>MSLPFLAPREAQNSFNITKLLSLRDLCQGSASVPLYDICAGVGYPDGKFNGIQEVTHSNRNSQHRQQLRQHGNQFDPRLGWVLAKLSFPLEIRNSLILPKQKALGKPNIQIASTIGSRVQISVFRLEPFPRSAIFFRSTLTWVGTWKAAEKLIRHWEILRGDSVMLRERIWYRNISSKVKVMKEGSLLLKPHFMPQMFQVLDPVTGKPCKVGVRYVKDGTKVRVSRGIGASGSIIPLHEILKIRTTPRAIIAGPKDTPMDLVLEKTYNSKTGKAMPNLYRMSYSFHPLKIQMLQNLWLLVRYHIDGQ</sequence>
<name>A0AAD7VJ20_QUISA</name>
<evidence type="ECO:0000259" key="4">
    <source>
        <dbReference type="Pfam" id="PF17136"/>
    </source>
</evidence>
<organism evidence="5 6">
    <name type="scientific">Quillaja saponaria</name>
    <name type="common">Soap bark tree</name>
    <dbReference type="NCBI Taxonomy" id="32244"/>
    <lineage>
        <taxon>Eukaryota</taxon>
        <taxon>Viridiplantae</taxon>
        <taxon>Streptophyta</taxon>
        <taxon>Embryophyta</taxon>
        <taxon>Tracheophyta</taxon>
        <taxon>Spermatophyta</taxon>
        <taxon>Magnoliopsida</taxon>
        <taxon>eudicotyledons</taxon>
        <taxon>Gunneridae</taxon>
        <taxon>Pentapetalae</taxon>
        <taxon>rosids</taxon>
        <taxon>fabids</taxon>
        <taxon>Fabales</taxon>
        <taxon>Quillajaceae</taxon>
        <taxon>Quillaja</taxon>
    </lineage>
</organism>
<keyword evidence="3" id="KW-0687">Ribonucleoprotein</keyword>
<evidence type="ECO:0000313" key="6">
    <source>
        <dbReference type="Proteomes" id="UP001163823"/>
    </source>
</evidence>
<accession>A0AAD7VJ20</accession>
<keyword evidence="2" id="KW-0689">Ribosomal protein</keyword>
<gene>
    <name evidence="5" type="ORF">O6P43_007006</name>
</gene>
<evidence type="ECO:0000256" key="3">
    <source>
        <dbReference type="ARBA" id="ARBA00023274"/>
    </source>
</evidence>
<dbReference type="InterPro" id="IPR057264">
    <property type="entry name" value="Ribosomal_uL24_C"/>
</dbReference>
<keyword evidence="6" id="KW-1185">Reference proteome</keyword>